<dbReference type="AlphaFoldDB" id="A0A4Y2C2G8"/>
<accession>A0A4Y2C2G8</accession>
<evidence type="ECO:0000313" key="2">
    <source>
        <dbReference type="Proteomes" id="UP000499080"/>
    </source>
</evidence>
<organism evidence="1 2">
    <name type="scientific">Araneus ventricosus</name>
    <name type="common">Orbweaver spider</name>
    <name type="synonym">Epeira ventricosa</name>
    <dbReference type="NCBI Taxonomy" id="182803"/>
    <lineage>
        <taxon>Eukaryota</taxon>
        <taxon>Metazoa</taxon>
        <taxon>Ecdysozoa</taxon>
        <taxon>Arthropoda</taxon>
        <taxon>Chelicerata</taxon>
        <taxon>Arachnida</taxon>
        <taxon>Araneae</taxon>
        <taxon>Araneomorphae</taxon>
        <taxon>Entelegynae</taxon>
        <taxon>Araneoidea</taxon>
        <taxon>Araneidae</taxon>
        <taxon>Araneus</taxon>
    </lineage>
</organism>
<protein>
    <submittedName>
        <fullName evidence="1">Uncharacterized protein</fullName>
    </submittedName>
</protein>
<proteinExistence type="predicted"/>
<sequence>MMHSSPPDSTYLTVEAINSRRETGVVLKFGENLLGSGVPSSSTSGLKLRCRPKQSSRCLLQNETLMQLEIKLEIRDYHVLNDFYSTRG</sequence>
<comment type="caution">
    <text evidence="1">The sequence shown here is derived from an EMBL/GenBank/DDBJ whole genome shotgun (WGS) entry which is preliminary data.</text>
</comment>
<dbReference type="EMBL" id="BGPR01000135">
    <property type="protein sequence ID" value="GBL97955.1"/>
    <property type="molecule type" value="Genomic_DNA"/>
</dbReference>
<reference evidence="1 2" key="1">
    <citation type="journal article" date="2019" name="Sci. Rep.">
        <title>Orb-weaving spider Araneus ventricosus genome elucidates the spidroin gene catalogue.</title>
        <authorList>
            <person name="Kono N."/>
            <person name="Nakamura H."/>
            <person name="Ohtoshi R."/>
            <person name="Moran D.A.P."/>
            <person name="Shinohara A."/>
            <person name="Yoshida Y."/>
            <person name="Fujiwara M."/>
            <person name="Mori M."/>
            <person name="Tomita M."/>
            <person name="Arakawa K."/>
        </authorList>
    </citation>
    <scope>NUCLEOTIDE SEQUENCE [LARGE SCALE GENOMIC DNA]</scope>
</reference>
<dbReference type="Proteomes" id="UP000499080">
    <property type="component" value="Unassembled WGS sequence"/>
</dbReference>
<name>A0A4Y2C2G8_ARAVE</name>
<evidence type="ECO:0000313" key="1">
    <source>
        <dbReference type="EMBL" id="GBL97955.1"/>
    </source>
</evidence>
<keyword evidence="2" id="KW-1185">Reference proteome</keyword>
<gene>
    <name evidence="1" type="ORF">AVEN_126860_1</name>
</gene>